<keyword evidence="2" id="KW-1185">Reference proteome</keyword>
<dbReference type="Proteomes" id="UP001177021">
    <property type="component" value="Unassembled WGS sequence"/>
</dbReference>
<gene>
    <name evidence="1" type="ORF">MILVUS5_LOCUS19826</name>
</gene>
<proteinExistence type="predicted"/>
<reference evidence="1" key="1">
    <citation type="submission" date="2023-10" db="EMBL/GenBank/DDBJ databases">
        <authorList>
            <person name="Rodriguez Cubillos JULIANA M."/>
            <person name="De Vega J."/>
        </authorList>
    </citation>
    <scope>NUCLEOTIDE SEQUENCE</scope>
</reference>
<evidence type="ECO:0000313" key="2">
    <source>
        <dbReference type="Proteomes" id="UP001177021"/>
    </source>
</evidence>
<protein>
    <submittedName>
        <fullName evidence="1">Uncharacterized protein</fullName>
    </submittedName>
</protein>
<comment type="caution">
    <text evidence="1">The sequence shown here is derived from an EMBL/GenBank/DDBJ whole genome shotgun (WGS) entry which is preliminary data.</text>
</comment>
<sequence length="71" mass="7917">MDVVYYSCFLSIISSTSSNYMFEWTSLEFAISSGTFASSLDTSSQLMCQSSGRSQYTSEQKFGHNAEIMPL</sequence>
<evidence type="ECO:0000313" key="1">
    <source>
        <dbReference type="EMBL" id="CAJ2652327.1"/>
    </source>
</evidence>
<organism evidence="1 2">
    <name type="scientific">Trifolium pratense</name>
    <name type="common">Red clover</name>
    <dbReference type="NCBI Taxonomy" id="57577"/>
    <lineage>
        <taxon>Eukaryota</taxon>
        <taxon>Viridiplantae</taxon>
        <taxon>Streptophyta</taxon>
        <taxon>Embryophyta</taxon>
        <taxon>Tracheophyta</taxon>
        <taxon>Spermatophyta</taxon>
        <taxon>Magnoliopsida</taxon>
        <taxon>eudicotyledons</taxon>
        <taxon>Gunneridae</taxon>
        <taxon>Pentapetalae</taxon>
        <taxon>rosids</taxon>
        <taxon>fabids</taxon>
        <taxon>Fabales</taxon>
        <taxon>Fabaceae</taxon>
        <taxon>Papilionoideae</taxon>
        <taxon>50 kb inversion clade</taxon>
        <taxon>NPAAA clade</taxon>
        <taxon>Hologalegina</taxon>
        <taxon>IRL clade</taxon>
        <taxon>Trifolieae</taxon>
        <taxon>Trifolium</taxon>
    </lineage>
</organism>
<accession>A0ACB0K4V2</accession>
<dbReference type="EMBL" id="CASHSV030000206">
    <property type="protein sequence ID" value="CAJ2652327.1"/>
    <property type="molecule type" value="Genomic_DNA"/>
</dbReference>
<name>A0ACB0K4V2_TRIPR</name>